<dbReference type="AlphaFoldDB" id="B0KND1"/>
<protein>
    <submittedName>
        <fullName evidence="1">Uncharacterized protein</fullName>
    </submittedName>
</protein>
<dbReference type="EMBL" id="CP000926">
    <property type="protein sequence ID" value="ABY96671.1"/>
    <property type="molecule type" value="Genomic_DNA"/>
</dbReference>
<dbReference type="InterPro" id="IPR027417">
    <property type="entry name" value="P-loop_NTPase"/>
</dbReference>
<sequence>MPKPRSWSERYRQRHDWALQAYDRFVHELAPEVSGQLRRSEQVTVVVYGATQVGKTTLILDLLGLVSDTREEIAEVLRGGQTLGKSATIMPLRYGRSSDDHWYIGQSGPLDRQAATRALADTRRAVEQGQRTGIDLTDILIPARFFPLASENALDVDVKLIDLPGLDARNAHERELVATLARTFVTVADLVLLVTQASSLGFLRPENLQIEELANWVHQPVRFRVVITSSFSLSSVRKRMLAAPMDVTALRSAMSEEIQTLELTIPEHFQSNLFVMELGDSAREMAEADPAYFALVCPVVDTFRRQLIEDIKRSSGPLSRVFAAFQLDQVVTGQIAAFEDSYREQRRERLASLEAFESRQKALYPLQSDDDVARVLQVRRDELLAERQLTEQWTHMLEGLLRIDIGPILEGLFPTHVTARGEQTVPAVQELLRCAKKCLKHQLESWIEAFQTLLFSSFGEELQGHCKVLMRAVRPVVFDESDFHPLDYHLDQYTLESYFWSSSYETDMGMLEHVIAVSRGRCIKLAHMCFIEAVKNQASEQQRALPEVDRQLRAVQEALDKHARHLRGLQALSDQLSVNIARMEGSKKMAQHFEQRVDQSLSRALQACTDELDKGQCATDKFLGLMQAHLLISEAEKFYSGKDAQ</sequence>
<dbReference type="eggNOG" id="ENOG502ZIM4">
    <property type="taxonomic scope" value="Bacteria"/>
</dbReference>
<accession>B0KND1</accession>
<dbReference type="HOGENOM" id="CLU_424444_0_0_6"/>
<organism evidence="1 2">
    <name type="scientific">Pseudomonas putida (strain GB-1)</name>
    <dbReference type="NCBI Taxonomy" id="76869"/>
    <lineage>
        <taxon>Bacteria</taxon>
        <taxon>Pseudomonadati</taxon>
        <taxon>Pseudomonadota</taxon>
        <taxon>Gammaproteobacteria</taxon>
        <taxon>Pseudomonadales</taxon>
        <taxon>Pseudomonadaceae</taxon>
        <taxon>Pseudomonas</taxon>
    </lineage>
</organism>
<reference evidence="1 2" key="1">
    <citation type="submission" date="2008-01" db="EMBL/GenBank/DDBJ databases">
        <title>Complete sequence of Pseudomonas putida GB-1.</title>
        <authorList>
            <consortium name="US DOE Joint Genome Institute"/>
            <person name="Copeland A."/>
            <person name="Lucas S."/>
            <person name="Lapidus A."/>
            <person name="Barry K."/>
            <person name="Glavina del Rio T."/>
            <person name="Dalin E."/>
            <person name="Tice H."/>
            <person name="Pitluck S."/>
            <person name="Bruce D."/>
            <person name="Goodwin L."/>
            <person name="Chertkov O."/>
            <person name="Brettin T."/>
            <person name="Detter J.C."/>
            <person name="Han C."/>
            <person name="Kuske C.R."/>
            <person name="Schmutz J."/>
            <person name="Larimer F."/>
            <person name="Land M."/>
            <person name="Hauser L."/>
            <person name="Kyrpides N."/>
            <person name="Kim E."/>
            <person name="McCarthy J.K."/>
            <person name="Richardson P."/>
        </authorList>
    </citation>
    <scope>NUCLEOTIDE SEQUENCE [LARGE SCALE GENOMIC DNA]</scope>
    <source>
        <strain evidence="1 2">GB-1</strain>
    </source>
</reference>
<name>B0KND1_PSEPG</name>
<evidence type="ECO:0000313" key="2">
    <source>
        <dbReference type="Proteomes" id="UP000002157"/>
    </source>
</evidence>
<dbReference type="SUPFAM" id="SSF52540">
    <property type="entry name" value="P-loop containing nucleoside triphosphate hydrolases"/>
    <property type="match status" value="1"/>
</dbReference>
<proteinExistence type="predicted"/>
<gene>
    <name evidence="1" type="ordered locus">PputGB1_0761</name>
</gene>
<dbReference type="Gene3D" id="3.40.50.300">
    <property type="entry name" value="P-loop containing nucleotide triphosphate hydrolases"/>
    <property type="match status" value="1"/>
</dbReference>
<dbReference type="KEGG" id="ppg:PputGB1_0761"/>
<evidence type="ECO:0000313" key="1">
    <source>
        <dbReference type="EMBL" id="ABY96671.1"/>
    </source>
</evidence>
<dbReference type="Proteomes" id="UP000002157">
    <property type="component" value="Chromosome"/>
</dbReference>
<dbReference type="RefSeq" id="WP_012270473.1">
    <property type="nucleotide sequence ID" value="NC_010322.1"/>
</dbReference>